<feature type="compositionally biased region" description="Basic and acidic residues" evidence="1">
    <location>
        <begin position="425"/>
        <end position="444"/>
    </location>
</feature>
<name>A0A2I2FPA2_ASPCN</name>
<sequence>MGTDADGDSQMASSREASPAGARTPTNVRTAELSPPGSQTQTTAAPPDSQTQTQGSSQQQPQQQQQKIRQPGASWMNKRAEEEYQRAMEHVIDQDFSLDEFGDPFDDRDMLLPQRDNDLTCEENRIHFTPVKTARSAPRVWDRKPSTSFLARSKSRKVWKRFRTSFNSLKMLEQMVAAEDAVDDEPQLEINGARNAEFLRGVKRRFLLLENSDQDRNSTEQTHGRSFLETKWESEATGRKHKLPASGSDLVVKSDAMAVHGSPTGAISEDITPHGTTQPTDTSKGTGPVQAGVDESESVSPPPEAPTDANSVAAYPSMLHGESSCLHSGVEDESTDLKTHGLIDQPGTDLVEQDGDAALAATMTNDPSGDHEVAVDVPPSPAPGAPVQDLPAELESTLVRSALRSSLDGEDAQLLNNFLFKAKAKREAKAAAMVAHDEGEKSAEAPEGVDSPVPQSTPQSRRVLKDLDANSPSPQKSPQRSPVKPPQRSPQQSPKKSPKKSPQRPTLSPTKPREQAAAPDRQQPASPRRSTRTRTPKPPARAPTPTVRNTLSLRRPKGTEFIFNHRTEAQELALATRRNTRQNRGDALMPKYALQHLEDSPAAEVQPDAGAEDTQQPVSTGRKQVSWNDAQLVQFQGDGDGDDDSDGKTGSQEVSQGRSEKRKATSRGTRSKEGDQDQNQYQSSAAPTNAPATATPKARRMRRLGTPKSAEASLDPSASPPLSSSSSLGGTPDRRKLTPKSAKPTSLFSSRPSLRSSVHNSSLLQSHAGSTPVPRRVRSRT</sequence>
<feature type="compositionally biased region" description="Polar residues" evidence="1">
    <location>
        <begin position="613"/>
        <end position="634"/>
    </location>
</feature>
<dbReference type="OrthoDB" id="4207369at2759"/>
<dbReference type="STRING" id="41067.A0A2I2FPA2"/>
<dbReference type="Proteomes" id="UP000234585">
    <property type="component" value="Unassembled WGS sequence"/>
</dbReference>
<feature type="compositionally biased region" description="Basic and acidic residues" evidence="1">
    <location>
        <begin position="214"/>
        <end position="238"/>
    </location>
</feature>
<feature type="compositionally biased region" description="Low complexity" evidence="1">
    <location>
        <begin position="471"/>
        <end position="482"/>
    </location>
</feature>
<feature type="region of interest" description="Disordered" evidence="1">
    <location>
        <begin position="214"/>
        <end position="245"/>
    </location>
</feature>
<dbReference type="RefSeq" id="XP_024676469.1">
    <property type="nucleotide sequence ID" value="XM_024815652.1"/>
</dbReference>
<feature type="compositionally biased region" description="Polar residues" evidence="1">
    <location>
        <begin position="274"/>
        <end position="285"/>
    </location>
</feature>
<feature type="region of interest" description="Disordered" evidence="1">
    <location>
        <begin position="425"/>
        <end position="564"/>
    </location>
</feature>
<dbReference type="AlphaFoldDB" id="A0A2I2FPA2"/>
<evidence type="ECO:0000313" key="3">
    <source>
        <dbReference type="Proteomes" id="UP000234585"/>
    </source>
</evidence>
<organism evidence="2 3">
    <name type="scientific">Aspergillus candidus</name>
    <dbReference type="NCBI Taxonomy" id="41067"/>
    <lineage>
        <taxon>Eukaryota</taxon>
        <taxon>Fungi</taxon>
        <taxon>Dikarya</taxon>
        <taxon>Ascomycota</taxon>
        <taxon>Pezizomycotina</taxon>
        <taxon>Eurotiomycetes</taxon>
        <taxon>Eurotiomycetidae</taxon>
        <taxon>Eurotiales</taxon>
        <taxon>Aspergillaceae</taxon>
        <taxon>Aspergillus</taxon>
        <taxon>Aspergillus subgen. Circumdati</taxon>
    </lineage>
</organism>
<keyword evidence="3" id="KW-1185">Reference proteome</keyword>
<proteinExistence type="predicted"/>
<accession>A0A2I2FPA2</accession>
<feature type="compositionally biased region" description="Low complexity" evidence="1">
    <location>
        <begin position="49"/>
        <end position="66"/>
    </location>
</feature>
<evidence type="ECO:0000313" key="2">
    <source>
        <dbReference type="EMBL" id="PLB42457.1"/>
    </source>
</evidence>
<dbReference type="EMBL" id="KZ559117">
    <property type="protein sequence ID" value="PLB42457.1"/>
    <property type="molecule type" value="Genomic_DNA"/>
</dbReference>
<feature type="region of interest" description="Disordered" evidence="1">
    <location>
        <begin position="263"/>
        <end position="311"/>
    </location>
</feature>
<feature type="compositionally biased region" description="Low complexity" evidence="1">
    <location>
        <begin position="709"/>
        <end position="728"/>
    </location>
</feature>
<feature type="region of interest" description="Disordered" evidence="1">
    <location>
        <begin position="1"/>
        <end position="81"/>
    </location>
</feature>
<feature type="region of interest" description="Disordered" evidence="1">
    <location>
        <begin position="577"/>
        <end position="781"/>
    </location>
</feature>
<feature type="compositionally biased region" description="Low complexity" evidence="1">
    <location>
        <begin position="685"/>
        <end position="696"/>
    </location>
</feature>
<feature type="compositionally biased region" description="Polar residues" evidence="1">
    <location>
        <begin position="648"/>
        <end position="657"/>
    </location>
</feature>
<feature type="compositionally biased region" description="Low complexity" evidence="1">
    <location>
        <begin position="746"/>
        <end position="764"/>
    </location>
</feature>
<reference evidence="2 3" key="1">
    <citation type="submission" date="2017-12" db="EMBL/GenBank/DDBJ databases">
        <authorList>
            <consortium name="DOE Joint Genome Institute"/>
            <person name="Haridas S."/>
            <person name="Kjaerbolling I."/>
            <person name="Vesth T.C."/>
            <person name="Frisvad J.C."/>
            <person name="Nybo J.L."/>
            <person name="Theobald S."/>
            <person name="Kuo A."/>
            <person name="Bowyer P."/>
            <person name="Matsuda Y."/>
            <person name="Mondo S."/>
            <person name="Lyhne E.K."/>
            <person name="Kogle M.E."/>
            <person name="Clum A."/>
            <person name="Lipzen A."/>
            <person name="Salamov A."/>
            <person name="Ngan C.Y."/>
            <person name="Daum C."/>
            <person name="Chiniquy J."/>
            <person name="Barry K."/>
            <person name="LaButti K."/>
            <person name="Simmons B.A."/>
            <person name="Magnuson J.K."/>
            <person name="Mortensen U.H."/>
            <person name="Larsen T.O."/>
            <person name="Grigoriev I.V."/>
            <person name="Baker S.E."/>
            <person name="Andersen M.R."/>
            <person name="Nordberg H.P."/>
            <person name="Cantor M.N."/>
            <person name="Hua S.X."/>
        </authorList>
    </citation>
    <scope>NUCLEOTIDE SEQUENCE [LARGE SCALE GENOMIC DNA]</scope>
    <source>
        <strain evidence="2 3">CBS 102.13</strain>
    </source>
</reference>
<evidence type="ECO:0000256" key="1">
    <source>
        <dbReference type="SAM" id="MobiDB-lite"/>
    </source>
</evidence>
<gene>
    <name evidence="2" type="ORF">BDW47DRAFT_121566</name>
</gene>
<protein>
    <submittedName>
        <fullName evidence="2">Uncharacterized protein</fullName>
    </submittedName>
</protein>
<dbReference type="GeneID" id="36522812"/>